<evidence type="ECO:0000256" key="5">
    <source>
        <dbReference type="ARBA" id="ARBA00022803"/>
    </source>
</evidence>
<evidence type="ECO:0000256" key="1">
    <source>
        <dbReference type="ARBA" id="ARBA00000900"/>
    </source>
</evidence>
<accession>A0AA40F4E7</accession>
<dbReference type="GO" id="GO:0061630">
    <property type="term" value="F:ubiquitin protein ligase activity"/>
    <property type="evidence" value="ECO:0007669"/>
    <property type="project" value="UniProtKB-EC"/>
</dbReference>
<dbReference type="Pfam" id="PF13432">
    <property type="entry name" value="TPR_16"/>
    <property type="match status" value="1"/>
</dbReference>
<dbReference type="EMBL" id="JAUKUD010000002">
    <property type="protein sequence ID" value="KAK0750905.1"/>
    <property type="molecule type" value="Genomic_DNA"/>
</dbReference>
<evidence type="ECO:0000256" key="7">
    <source>
        <dbReference type="PROSITE-ProRule" id="PRU00339"/>
    </source>
</evidence>
<dbReference type="PANTHER" id="PTHR46803:SF2">
    <property type="entry name" value="E3 UBIQUITIN-PROTEIN LIGASE CHIP"/>
    <property type="match status" value="1"/>
</dbReference>
<sequence length="280" mass="32220">MSESAKWILLKQDGNKKYQAGDYEGAEALYTKAIIVNPESPILYTNRTMARLKMNMWESAIADCNECLRIYPDNMKAHYYLGQAHLELGNYEEALECAQKAYKMCVDANDKSLSAALALVRMCKSKRWDELDKRRRRERADLEGEVLALLERERDAAVNPKDTDPDTVQEKGDDTAIRAEWETKLEAMRDVFEKARSADSQRRKVPDWAIDDISFEFMHDPVVTKSGKSYERAVLLNHLQQSQLDPLTREPLRPADLRPNLALKQALDEFLVENGWAVDY</sequence>
<dbReference type="Pfam" id="PF07719">
    <property type="entry name" value="TPR_2"/>
    <property type="match status" value="1"/>
</dbReference>
<evidence type="ECO:0000256" key="3">
    <source>
        <dbReference type="ARBA" id="ARBA00022737"/>
    </source>
</evidence>
<dbReference type="PROSITE" id="PS50005">
    <property type="entry name" value="TPR"/>
    <property type="match status" value="1"/>
</dbReference>
<comment type="caution">
    <text evidence="9">The sequence shown here is derived from an EMBL/GenBank/DDBJ whole genome shotgun (WGS) entry which is preliminary data.</text>
</comment>
<dbReference type="GO" id="GO:0000209">
    <property type="term" value="P:protein polyubiquitination"/>
    <property type="evidence" value="ECO:0007669"/>
    <property type="project" value="TreeGrafter"/>
</dbReference>
<dbReference type="InterPro" id="IPR003613">
    <property type="entry name" value="Ubox_domain"/>
</dbReference>
<keyword evidence="5 7" id="KW-0802">TPR repeat</keyword>
<dbReference type="InterPro" id="IPR013083">
    <property type="entry name" value="Znf_RING/FYVE/PHD"/>
</dbReference>
<organism evidence="9 10">
    <name type="scientific">Schizothecium vesticola</name>
    <dbReference type="NCBI Taxonomy" id="314040"/>
    <lineage>
        <taxon>Eukaryota</taxon>
        <taxon>Fungi</taxon>
        <taxon>Dikarya</taxon>
        <taxon>Ascomycota</taxon>
        <taxon>Pezizomycotina</taxon>
        <taxon>Sordariomycetes</taxon>
        <taxon>Sordariomycetidae</taxon>
        <taxon>Sordariales</taxon>
        <taxon>Schizotheciaceae</taxon>
        <taxon>Schizothecium</taxon>
    </lineage>
</organism>
<dbReference type="GO" id="GO:0006515">
    <property type="term" value="P:protein quality control for misfolded or incompletely synthesized proteins"/>
    <property type="evidence" value="ECO:0007669"/>
    <property type="project" value="TreeGrafter"/>
</dbReference>
<keyword evidence="6" id="KW-0697">Rotamase</keyword>
<dbReference type="AlphaFoldDB" id="A0AA40F4E7"/>
<evidence type="ECO:0000313" key="10">
    <source>
        <dbReference type="Proteomes" id="UP001172155"/>
    </source>
</evidence>
<reference evidence="9" key="1">
    <citation type="submission" date="2023-06" db="EMBL/GenBank/DDBJ databases">
        <title>Genome-scale phylogeny and comparative genomics of the fungal order Sordariales.</title>
        <authorList>
            <consortium name="Lawrence Berkeley National Laboratory"/>
            <person name="Hensen N."/>
            <person name="Bonometti L."/>
            <person name="Westerberg I."/>
            <person name="Brannstrom I.O."/>
            <person name="Guillou S."/>
            <person name="Cros-Aarteil S."/>
            <person name="Calhoun S."/>
            <person name="Haridas S."/>
            <person name="Kuo A."/>
            <person name="Mondo S."/>
            <person name="Pangilinan J."/>
            <person name="Riley R."/>
            <person name="LaButti K."/>
            <person name="Andreopoulos B."/>
            <person name="Lipzen A."/>
            <person name="Chen C."/>
            <person name="Yanf M."/>
            <person name="Daum C."/>
            <person name="Ng V."/>
            <person name="Clum A."/>
            <person name="Steindorff A."/>
            <person name="Ohm R."/>
            <person name="Martin F."/>
            <person name="Silar P."/>
            <person name="Natvig D."/>
            <person name="Lalanne C."/>
            <person name="Gautier V."/>
            <person name="Ament-velasquez S.L."/>
            <person name="Kruys A."/>
            <person name="Hutchinson M.I."/>
            <person name="Powell A.J."/>
            <person name="Barry K."/>
            <person name="Miller A.N."/>
            <person name="Grigoriev I.V."/>
            <person name="Debuchy R."/>
            <person name="Gladieux P."/>
            <person name="Thoren M.H."/>
            <person name="Johannesson H."/>
        </authorList>
    </citation>
    <scope>NUCLEOTIDE SEQUENCE</scope>
    <source>
        <strain evidence="9">SMH3187-1</strain>
    </source>
</reference>
<dbReference type="InterPro" id="IPR019734">
    <property type="entry name" value="TPR_rpt"/>
</dbReference>
<dbReference type="InterPro" id="IPR013105">
    <property type="entry name" value="TPR_2"/>
</dbReference>
<keyword evidence="3" id="KW-0677">Repeat</keyword>
<feature type="repeat" description="TPR" evidence="7">
    <location>
        <begin position="75"/>
        <end position="108"/>
    </location>
</feature>
<dbReference type="GO" id="GO:0045862">
    <property type="term" value="P:positive regulation of proteolysis"/>
    <property type="evidence" value="ECO:0007669"/>
    <property type="project" value="TreeGrafter"/>
</dbReference>
<dbReference type="GO" id="GO:0043161">
    <property type="term" value="P:proteasome-mediated ubiquitin-dependent protein catabolic process"/>
    <property type="evidence" value="ECO:0007669"/>
    <property type="project" value="TreeGrafter"/>
</dbReference>
<dbReference type="GO" id="GO:0071218">
    <property type="term" value="P:cellular response to misfolded protein"/>
    <property type="evidence" value="ECO:0007669"/>
    <property type="project" value="TreeGrafter"/>
</dbReference>
<dbReference type="SUPFAM" id="SSF57850">
    <property type="entry name" value="RING/U-box"/>
    <property type="match status" value="1"/>
</dbReference>
<dbReference type="Proteomes" id="UP001172155">
    <property type="component" value="Unassembled WGS sequence"/>
</dbReference>
<dbReference type="SMART" id="SM00504">
    <property type="entry name" value="Ubox"/>
    <property type="match status" value="1"/>
</dbReference>
<dbReference type="SUPFAM" id="SSF48452">
    <property type="entry name" value="TPR-like"/>
    <property type="match status" value="1"/>
</dbReference>
<name>A0AA40F4E7_9PEZI</name>
<dbReference type="Gene3D" id="3.30.40.10">
    <property type="entry name" value="Zinc/RING finger domain, C3HC4 (zinc finger)"/>
    <property type="match status" value="1"/>
</dbReference>
<dbReference type="GO" id="GO:0005737">
    <property type="term" value="C:cytoplasm"/>
    <property type="evidence" value="ECO:0007669"/>
    <property type="project" value="TreeGrafter"/>
</dbReference>
<gene>
    <name evidence="9" type="ORF">B0T18DRAFT_319131</name>
</gene>
<evidence type="ECO:0000256" key="4">
    <source>
        <dbReference type="ARBA" id="ARBA00022786"/>
    </source>
</evidence>
<feature type="domain" description="U-box" evidence="8">
    <location>
        <begin position="204"/>
        <end position="277"/>
    </location>
</feature>
<evidence type="ECO:0000313" key="9">
    <source>
        <dbReference type="EMBL" id="KAK0750905.1"/>
    </source>
</evidence>
<dbReference type="Pfam" id="PF04564">
    <property type="entry name" value="U-box"/>
    <property type="match status" value="1"/>
</dbReference>
<protein>
    <submittedName>
        <fullName evidence="9">U-box domain-containing protein</fullName>
    </submittedName>
</protein>
<evidence type="ECO:0000259" key="8">
    <source>
        <dbReference type="PROSITE" id="PS51698"/>
    </source>
</evidence>
<proteinExistence type="predicted"/>
<evidence type="ECO:0000256" key="6">
    <source>
        <dbReference type="ARBA" id="ARBA00023110"/>
    </source>
</evidence>
<dbReference type="SMART" id="SM00028">
    <property type="entry name" value="TPR"/>
    <property type="match status" value="3"/>
</dbReference>
<keyword evidence="4" id="KW-0833">Ubl conjugation pathway</keyword>
<keyword evidence="6" id="KW-0413">Isomerase</keyword>
<evidence type="ECO:0000256" key="2">
    <source>
        <dbReference type="ARBA" id="ARBA00022679"/>
    </source>
</evidence>
<dbReference type="PANTHER" id="PTHR46803">
    <property type="entry name" value="E3 UBIQUITIN-PROTEIN LIGASE CHIP"/>
    <property type="match status" value="1"/>
</dbReference>
<dbReference type="Gene3D" id="1.25.40.10">
    <property type="entry name" value="Tetratricopeptide repeat domain"/>
    <property type="match status" value="1"/>
</dbReference>
<dbReference type="GO" id="GO:0003755">
    <property type="term" value="F:peptidyl-prolyl cis-trans isomerase activity"/>
    <property type="evidence" value="ECO:0007669"/>
    <property type="project" value="UniProtKB-KW"/>
</dbReference>
<keyword evidence="10" id="KW-1185">Reference proteome</keyword>
<comment type="catalytic activity">
    <reaction evidence="1">
        <text>S-ubiquitinyl-[E2 ubiquitin-conjugating enzyme]-L-cysteine + [acceptor protein]-L-lysine = [E2 ubiquitin-conjugating enzyme]-L-cysteine + N(6)-ubiquitinyl-[acceptor protein]-L-lysine.</text>
        <dbReference type="EC" id="2.3.2.27"/>
    </reaction>
</comment>
<dbReference type="GO" id="GO:0051087">
    <property type="term" value="F:protein-folding chaperone binding"/>
    <property type="evidence" value="ECO:0007669"/>
    <property type="project" value="TreeGrafter"/>
</dbReference>
<dbReference type="PROSITE" id="PS51698">
    <property type="entry name" value="U_BOX"/>
    <property type="match status" value="1"/>
</dbReference>
<dbReference type="InterPro" id="IPR011990">
    <property type="entry name" value="TPR-like_helical_dom_sf"/>
</dbReference>
<keyword evidence="2" id="KW-0808">Transferase</keyword>